<dbReference type="InterPro" id="IPR043266">
    <property type="entry name" value="RHO_NdoB-like_C"/>
</dbReference>
<dbReference type="PANTHER" id="PTHR43756">
    <property type="entry name" value="CHOLINE MONOOXYGENASE, CHLOROPLASTIC"/>
    <property type="match status" value="1"/>
</dbReference>
<comment type="caution">
    <text evidence="13">The sequence shown here is derived from an EMBL/GenBank/DDBJ whole genome shotgun (WGS) entry which is preliminary data.</text>
</comment>
<gene>
    <name evidence="13" type="ORF">BJ993_004928</name>
</gene>
<evidence type="ECO:0000256" key="8">
    <source>
        <dbReference type="ARBA" id="ARBA00023014"/>
    </source>
</evidence>
<dbReference type="PROSITE" id="PS51296">
    <property type="entry name" value="RIESKE"/>
    <property type="match status" value="1"/>
</dbReference>
<evidence type="ECO:0000256" key="11">
    <source>
        <dbReference type="SAM" id="MobiDB-lite"/>
    </source>
</evidence>
<evidence type="ECO:0000256" key="5">
    <source>
        <dbReference type="ARBA" id="ARBA00022964"/>
    </source>
</evidence>
<dbReference type="InterPro" id="IPR015881">
    <property type="entry name" value="ARHD_Rieske_2Fe_2S"/>
</dbReference>
<dbReference type="SUPFAM" id="SSF50022">
    <property type="entry name" value="ISP domain"/>
    <property type="match status" value="1"/>
</dbReference>
<feature type="compositionally biased region" description="Polar residues" evidence="11">
    <location>
        <begin position="1"/>
        <end position="18"/>
    </location>
</feature>
<evidence type="ECO:0000256" key="7">
    <source>
        <dbReference type="ARBA" id="ARBA00023004"/>
    </source>
</evidence>
<evidence type="ECO:0000256" key="9">
    <source>
        <dbReference type="ARBA" id="ARBA00023027"/>
    </source>
</evidence>
<keyword evidence="3" id="KW-0479">Metal-binding</keyword>
<keyword evidence="7" id="KW-0408">Iron</keyword>
<comment type="cofactor">
    <cofactor evidence="10">
        <name>[2Fe-2S] cluster</name>
        <dbReference type="ChEBI" id="CHEBI:190135"/>
    </cofactor>
</comment>
<evidence type="ECO:0000313" key="14">
    <source>
        <dbReference type="Proteomes" id="UP000562045"/>
    </source>
</evidence>
<dbReference type="Pfam" id="PF00848">
    <property type="entry name" value="Ring_hydroxyl_A"/>
    <property type="match status" value="1"/>
</dbReference>
<dbReference type="PROSITE" id="PS00570">
    <property type="entry name" value="RING_HYDROXYL_ALPHA"/>
    <property type="match status" value="1"/>
</dbReference>
<evidence type="ECO:0000256" key="2">
    <source>
        <dbReference type="ARBA" id="ARBA00022714"/>
    </source>
</evidence>
<dbReference type="RefSeq" id="WP_179652681.1">
    <property type="nucleotide sequence ID" value="NZ_JACBZM010000002.1"/>
</dbReference>
<evidence type="ECO:0000256" key="6">
    <source>
        <dbReference type="ARBA" id="ARBA00023002"/>
    </source>
</evidence>
<dbReference type="GO" id="GO:0051537">
    <property type="term" value="F:2 iron, 2 sulfur cluster binding"/>
    <property type="evidence" value="ECO:0007669"/>
    <property type="project" value="UniProtKB-KW"/>
</dbReference>
<evidence type="ECO:0000256" key="1">
    <source>
        <dbReference type="ARBA" id="ARBA00008751"/>
    </source>
</evidence>
<evidence type="ECO:0000256" key="4">
    <source>
        <dbReference type="ARBA" id="ARBA00022797"/>
    </source>
</evidence>
<keyword evidence="4" id="KW-0058">Aromatic hydrocarbons catabolism</keyword>
<feature type="domain" description="Rieske" evidence="12">
    <location>
        <begin position="66"/>
        <end position="147"/>
    </location>
</feature>
<name>A0A7Y9ZLR1_9ACTN</name>
<dbReference type="EMBL" id="JACBZM010000002">
    <property type="protein sequence ID" value="NYI47782.1"/>
    <property type="molecule type" value="Genomic_DNA"/>
</dbReference>
<evidence type="ECO:0000259" key="12">
    <source>
        <dbReference type="PROSITE" id="PS51296"/>
    </source>
</evidence>
<feature type="region of interest" description="Disordered" evidence="11">
    <location>
        <begin position="1"/>
        <end position="25"/>
    </location>
</feature>
<keyword evidence="2" id="KW-0001">2Fe-2S</keyword>
<dbReference type="InterPro" id="IPR001663">
    <property type="entry name" value="Rng_hydr_dOase-A"/>
</dbReference>
<dbReference type="Gene3D" id="2.102.10.10">
    <property type="entry name" value="Rieske [2Fe-2S] iron-sulphur domain"/>
    <property type="match status" value="1"/>
</dbReference>
<dbReference type="EC" id="1.14.12.19" evidence="13"/>
<dbReference type="FunFam" id="2.102.10.10:FF:000004">
    <property type="entry name" value="3-phenylpropionate/cinnamic acid dioxygenase subunit alpha"/>
    <property type="match status" value="1"/>
</dbReference>
<dbReference type="CDD" id="cd08881">
    <property type="entry name" value="RHO_alpha_C_NDO-like"/>
    <property type="match status" value="1"/>
</dbReference>
<dbReference type="SUPFAM" id="SSF55961">
    <property type="entry name" value="Bet v1-like"/>
    <property type="match status" value="1"/>
</dbReference>
<dbReference type="InterPro" id="IPR015879">
    <property type="entry name" value="Ring_hydroxy_dOase_asu_C_dom"/>
</dbReference>
<dbReference type="GO" id="GO:0004497">
    <property type="term" value="F:monooxygenase activity"/>
    <property type="evidence" value="ECO:0007669"/>
    <property type="project" value="UniProtKB-ARBA"/>
</dbReference>
<protein>
    <submittedName>
        <fullName evidence="13">3-phenylpropionate/trans-cinnamate dioxygenase alpha subunit</fullName>
        <ecNumber evidence="13">1.14.12.19</ecNumber>
    </submittedName>
</protein>
<dbReference type="Gene3D" id="3.90.380.10">
    <property type="entry name" value="Naphthalene 1,2-dioxygenase Alpha Subunit, Chain A, domain 1"/>
    <property type="match status" value="1"/>
</dbReference>
<organism evidence="13 14">
    <name type="scientific">Nocardioides aromaticivorans</name>
    <dbReference type="NCBI Taxonomy" id="200618"/>
    <lineage>
        <taxon>Bacteria</taxon>
        <taxon>Bacillati</taxon>
        <taxon>Actinomycetota</taxon>
        <taxon>Actinomycetes</taxon>
        <taxon>Propionibacteriales</taxon>
        <taxon>Nocardioidaceae</taxon>
        <taxon>Nocardioides</taxon>
    </lineage>
</organism>
<evidence type="ECO:0000256" key="10">
    <source>
        <dbReference type="ARBA" id="ARBA00034078"/>
    </source>
</evidence>
<sequence length="474" mass="52956">MLTVNDSGQLVSPNGQTPQAPPVNPALSSQLKELSESEGGLLDRRMFFDPEIYKVELERVFARSWSFLCHESQLAKAGDFFSTYIGADAVVVTRQRDGSITAVLNSCRHRGMKVCRADWGNAKAFTCTYHGWSYSTDGSLVSVPSEEYAYYNEIDKSKLGLLRVPQVQSYKGLVFGCFDPEAPSLVDFLGDMTYYLDILLDRVDGGTEVISGVHKWKMRGNWKLAAEQFSGDNYHTISSHISVLLSEFPPEAADAFMNVDGLEINPAEGHGVGVMYSPTGAPFSAGSSEAILRWRDETRQESINRLGKERVEGMSWTHANVFPNFSYLHDSSVLRVWMPKSPTEMEAWSWCIVDKKAPQEVKNAWRTQAIRHFSPGGTWEQDDGENWSYCSGAGGQEGVVTRLSKLHVEMGVGHERSHPTLPGKVSRTYSEQNQRSLYRRWGEFMAAESWKDISVPVRTAEVIDRSDMAKAGES</sequence>
<dbReference type="GO" id="GO:0008695">
    <property type="term" value="F:3-phenylpropionate dioxygenase activity"/>
    <property type="evidence" value="ECO:0007669"/>
    <property type="project" value="UniProtKB-EC"/>
</dbReference>
<comment type="similarity">
    <text evidence="1">Belongs to the bacterial ring-hydroxylating dioxygenase alpha subunit family.</text>
</comment>
<keyword evidence="5 13" id="KW-0223">Dioxygenase</keyword>
<keyword evidence="9" id="KW-0520">NAD</keyword>
<dbReference type="AlphaFoldDB" id="A0A7Y9ZLR1"/>
<dbReference type="PRINTS" id="PR00090">
    <property type="entry name" value="RNGDIOXGNASE"/>
</dbReference>
<dbReference type="Pfam" id="PF00355">
    <property type="entry name" value="Rieske"/>
    <property type="match status" value="1"/>
</dbReference>
<dbReference type="SMR" id="A0A7Y9ZLR1"/>
<keyword evidence="6 13" id="KW-0560">Oxidoreductase</keyword>
<proteinExistence type="inferred from homology"/>
<evidence type="ECO:0000313" key="13">
    <source>
        <dbReference type="EMBL" id="NYI47782.1"/>
    </source>
</evidence>
<reference evidence="13 14" key="1">
    <citation type="submission" date="2020-07" db="EMBL/GenBank/DDBJ databases">
        <title>Sequencing the genomes of 1000 actinobacteria strains.</title>
        <authorList>
            <person name="Klenk H.-P."/>
        </authorList>
    </citation>
    <scope>NUCLEOTIDE SEQUENCE [LARGE SCALE GENOMIC DNA]</scope>
    <source>
        <strain evidence="13 14">DSM 15131</strain>
    </source>
</reference>
<evidence type="ECO:0000256" key="3">
    <source>
        <dbReference type="ARBA" id="ARBA00022723"/>
    </source>
</evidence>
<dbReference type="InterPro" id="IPR036922">
    <property type="entry name" value="Rieske_2Fe-2S_sf"/>
</dbReference>
<dbReference type="Proteomes" id="UP000562045">
    <property type="component" value="Unassembled WGS sequence"/>
</dbReference>
<dbReference type="GO" id="GO:0005506">
    <property type="term" value="F:iron ion binding"/>
    <property type="evidence" value="ECO:0007669"/>
    <property type="project" value="InterPro"/>
</dbReference>
<keyword evidence="8" id="KW-0411">Iron-sulfur</keyword>
<accession>A0A7Y9ZLR1</accession>
<dbReference type="InterPro" id="IPR017941">
    <property type="entry name" value="Rieske_2Fe-2S"/>
</dbReference>
<dbReference type="PANTHER" id="PTHR43756:SF1">
    <property type="entry name" value="3-PHENYLPROPIONATE_CINNAMIC ACID DIOXYGENASE SUBUNIT ALPHA"/>
    <property type="match status" value="1"/>
</dbReference>